<evidence type="ECO:0000313" key="2">
    <source>
        <dbReference type="EMBL" id="MDQ0577955.1"/>
    </source>
</evidence>
<reference evidence="2 3" key="1">
    <citation type="submission" date="2023-07" db="EMBL/GenBank/DDBJ databases">
        <title>Comparative genomics of wheat-associated soil bacteria to identify genetic determinants of phenazine resistance.</title>
        <authorList>
            <person name="Mouncey N."/>
        </authorList>
    </citation>
    <scope>NUCLEOTIDE SEQUENCE [LARGE SCALE GENOMIC DNA]</scope>
    <source>
        <strain evidence="2 3">B2I6</strain>
    </source>
</reference>
<evidence type="ECO:0000313" key="3">
    <source>
        <dbReference type="Proteomes" id="UP001230654"/>
    </source>
</evidence>
<organism evidence="2 3">
    <name type="scientific">Streptomyces rishiriensis</name>
    <dbReference type="NCBI Taxonomy" id="68264"/>
    <lineage>
        <taxon>Bacteria</taxon>
        <taxon>Bacillati</taxon>
        <taxon>Actinomycetota</taxon>
        <taxon>Actinomycetes</taxon>
        <taxon>Kitasatosporales</taxon>
        <taxon>Streptomycetaceae</taxon>
        <taxon>Streptomyces</taxon>
    </lineage>
</organism>
<feature type="domain" description="Polyketide synthase dimerisation element" evidence="1">
    <location>
        <begin position="2"/>
        <end position="37"/>
    </location>
</feature>
<name>A0ABU0NFS8_STRRH</name>
<dbReference type="EMBL" id="JAUSWV010000001">
    <property type="protein sequence ID" value="MDQ0577955.1"/>
    <property type="molecule type" value="Genomic_DNA"/>
</dbReference>
<dbReference type="Gene3D" id="6.10.140.1830">
    <property type="match status" value="1"/>
</dbReference>
<sequence>MVDHAGLPVLSRALGLDAGALDTVLPALLSWRERWQEDSVVDS</sequence>
<dbReference type="InterPro" id="IPR041618">
    <property type="entry name" value="PKS_DE"/>
</dbReference>
<protein>
    <recommendedName>
        <fullName evidence="1">Polyketide synthase dimerisation element domain-containing protein</fullName>
    </recommendedName>
</protein>
<dbReference type="Proteomes" id="UP001230654">
    <property type="component" value="Unassembled WGS sequence"/>
</dbReference>
<keyword evidence="3" id="KW-1185">Reference proteome</keyword>
<gene>
    <name evidence="2" type="ORF">QF030_000133</name>
</gene>
<dbReference type="Pfam" id="PF18369">
    <property type="entry name" value="PKS_DE"/>
    <property type="match status" value="1"/>
</dbReference>
<evidence type="ECO:0000259" key="1">
    <source>
        <dbReference type="Pfam" id="PF18369"/>
    </source>
</evidence>
<accession>A0ABU0NFS8</accession>
<comment type="caution">
    <text evidence="2">The sequence shown here is derived from an EMBL/GenBank/DDBJ whole genome shotgun (WGS) entry which is preliminary data.</text>
</comment>
<proteinExistence type="predicted"/>